<dbReference type="Proteomes" id="UP000473470">
    <property type="component" value="Unassembled WGS sequence"/>
</dbReference>
<reference evidence="4 5" key="1">
    <citation type="submission" date="2019-09" db="EMBL/GenBank/DDBJ databases">
        <title>Draft genome sequences of 48 bacterial type strains from the CCUG.</title>
        <authorList>
            <person name="Tunovic T."/>
            <person name="Pineiro-Iglesias B."/>
            <person name="Unosson C."/>
            <person name="Inganas E."/>
            <person name="Ohlen M."/>
            <person name="Cardew S."/>
            <person name="Jensie-Markopoulos S."/>
            <person name="Salva-Serra F."/>
            <person name="Jaen-Luchoro D."/>
            <person name="Karlsson R."/>
            <person name="Svensson-Stadler L."/>
            <person name="Chun J."/>
            <person name="Moore E."/>
        </authorList>
    </citation>
    <scope>NUCLEOTIDE SEQUENCE [LARGE SCALE GENOMIC DNA]</scope>
    <source>
        <strain evidence="4 5">CCUG 65686</strain>
    </source>
</reference>
<dbReference type="EMBL" id="VZOK01000022">
    <property type="protein sequence ID" value="KAB0637198.1"/>
    <property type="molecule type" value="Genomic_DNA"/>
</dbReference>
<name>A0A6L3MYF0_9BURK</name>
<dbReference type="InterPro" id="IPR042098">
    <property type="entry name" value="TauD-like_sf"/>
</dbReference>
<dbReference type="InterPro" id="IPR003819">
    <property type="entry name" value="TauD/TfdA-like"/>
</dbReference>
<organism evidence="4 5">
    <name type="scientific">Burkholderia stagnalis</name>
    <dbReference type="NCBI Taxonomy" id="1503054"/>
    <lineage>
        <taxon>Bacteria</taxon>
        <taxon>Pseudomonadati</taxon>
        <taxon>Pseudomonadota</taxon>
        <taxon>Betaproteobacteria</taxon>
        <taxon>Burkholderiales</taxon>
        <taxon>Burkholderiaceae</taxon>
        <taxon>Burkholderia</taxon>
        <taxon>Burkholderia cepacia complex</taxon>
    </lineage>
</organism>
<dbReference type="SUPFAM" id="SSF51197">
    <property type="entry name" value="Clavaminate synthase-like"/>
    <property type="match status" value="1"/>
</dbReference>
<sequence length="759" mass="83017">MHAHIRPAVRRAVRPAGERGVRGGDRSRANRRALFDRGRGRADAAPGHRIPLPAGQLQGPHAGRFRALLRRVSRQRRSPAAGALRRQLSRVGLRRALPDDLPRLDHRAGRCLGRRHLEDGRLPGLGALHPHAARQPVHGPRGMNQRASQFEDHAAVVERFMAVFAARLSREGELARLSPAQRDELATKAHAFVARGEPIRLTLPGFPLKAPLASGKVLGALPDAGERAALAYLDAFCEEVAGFHAPGCLIDLFSDGLTFHDLLGVPREVANRYHHALRELHASRHLVWHSYSSVDPTFERATDSADRALAPYWPEPRALLGDARHARRVASLRGLLARERGLAGAAGQGAAGDAAAGLAEHPAPDLANPPMVPAGQAAGAPADLEAAARRMAERGIALDAFLAASLPDGIRLTVHDPAPEQRKVPVRMHARRGDAALPWHGVLVYRSNGETIMLSKQAAVDELEVAVIGRAGQPWCGVEGAAPLAEHCDMEIVHGEDFGLLVTPRAGSGRLDCNALPREAVAALTRRYGFVVLRGFEVADEDALVAFTSQFGRPYIWQFGPVHKVIPEEQPNGYVHSFESVPLHWDLSMLPLTHPLVQQDEHFAATLFALHCRKAPQPGEGQTTLVDARAIVRDLDPATLAQWERLSLTYNTKMTYFGGVPRTFPLIAVHPETGEKLLRYQEGSESSLQRFEVGVSTPDPVPEDFVARVNALAYSPKYLVEHEWQDGDIVMVDNYSVLHGRRAMSRDSAARELWRVQVY</sequence>
<keyword evidence="1" id="KW-0560">Oxidoreductase</keyword>
<evidence type="ECO:0000256" key="2">
    <source>
        <dbReference type="SAM" id="MobiDB-lite"/>
    </source>
</evidence>
<gene>
    <name evidence="4" type="ORF">F7R25_16995</name>
</gene>
<accession>A0A6L3MYF0</accession>
<dbReference type="AlphaFoldDB" id="A0A6L3MYF0"/>
<feature type="compositionally biased region" description="Basic and acidic residues" evidence="2">
    <location>
        <begin position="16"/>
        <end position="42"/>
    </location>
</feature>
<feature type="domain" description="TauD/TfdA-like" evidence="3">
    <location>
        <begin position="514"/>
        <end position="756"/>
    </location>
</feature>
<dbReference type="PANTHER" id="PTHR37285:SF5">
    <property type="entry name" value="SPORE WALL MATURATION PROTEIN DIT1"/>
    <property type="match status" value="1"/>
</dbReference>
<dbReference type="Pfam" id="PF02668">
    <property type="entry name" value="TauD"/>
    <property type="match status" value="1"/>
</dbReference>
<proteinExistence type="predicted"/>
<evidence type="ECO:0000313" key="4">
    <source>
        <dbReference type="EMBL" id="KAB0637198.1"/>
    </source>
</evidence>
<dbReference type="InterPro" id="IPR007817">
    <property type="entry name" value="Isocyanide_synthase_DIT1"/>
</dbReference>
<evidence type="ECO:0000313" key="5">
    <source>
        <dbReference type="Proteomes" id="UP000473470"/>
    </source>
</evidence>
<protein>
    <submittedName>
        <fullName evidence="4">L-tyrosine/L-tryptophan isonitrile synthase family protein</fullName>
    </submittedName>
</protein>
<dbReference type="GO" id="GO:0016706">
    <property type="term" value="F:2-oxoglutarate-dependent dioxygenase activity"/>
    <property type="evidence" value="ECO:0007669"/>
    <property type="project" value="UniProtKB-ARBA"/>
</dbReference>
<feature type="region of interest" description="Disordered" evidence="2">
    <location>
        <begin position="1"/>
        <end position="59"/>
    </location>
</feature>
<dbReference type="PANTHER" id="PTHR37285">
    <property type="entry name" value="SPORE WALL MATURATION PROTEIN DIT1"/>
    <property type="match status" value="1"/>
</dbReference>
<evidence type="ECO:0000256" key="1">
    <source>
        <dbReference type="ARBA" id="ARBA00023002"/>
    </source>
</evidence>
<comment type="caution">
    <text evidence="4">The sequence shown here is derived from an EMBL/GenBank/DDBJ whole genome shotgun (WGS) entry which is preliminary data.</text>
</comment>
<dbReference type="Pfam" id="PF05141">
    <property type="entry name" value="DIT1_PvcA"/>
    <property type="match status" value="1"/>
</dbReference>
<feature type="compositionally biased region" description="Basic residues" evidence="2">
    <location>
        <begin position="1"/>
        <end position="13"/>
    </location>
</feature>
<evidence type="ECO:0000259" key="3">
    <source>
        <dbReference type="Pfam" id="PF02668"/>
    </source>
</evidence>
<dbReference type="Gene3D" id="3.60.130.10">
    <property type="entry name" value="Clavaminate synthase-like"/>
    <property type="match status" value="1"/>
</dbReference>